<protein>
    <recommendedName>
        <fullName evidence="4">Phospholipid/glycerol acyltransferase domain-containing protein</fullName>
    </recommendedName>
</protein>
<evidence type="ECO:0000259" key="4">
    <source>
        <dbReference type="SMART" id="SM00563"/>
    </source>
</evidence>
<dbReference type="GO" id="GO:0003841">
    <property type="term" value="F:1-acylglycerol-3-phosphate O-acyltransferase activity"/>
    <property type="evidence" value="ECO:0007669"/>
    <property type="project" value="TreeGrafter"/>
</dbReference>
<evidence type="ECO:0000313" key="5">
    <source>
        <dbReference type="EMBL" id="ETW94916.1"/>
    </source>
</evidence>
<dbReference type="GO" id="GO:0006654">
    <property type="term" value="P:phosphatidic acid biosynthetic process"/>
    <property type="evidence" value="ECO:0007669"/>
    <property type="project" value="TreeGrafter"/>
</dbReference>
<proteinExistence type="predicted"/>
<evidence type="ECO:0000313" key="6">
    <source>
        <dbReference type="Proteomes" id="UP000019141"/>
    </source>
</evidence>
<evidence type="ECO:0000256" key="2">
    <source>
        <dbReference type="ARBA" id="ARBA00022679"/>
    </source>
</evidence>
<sequence>MRLCDHIRLTARAIAAAGVTVALWAALDSHGLLARRVDRYELLQRYKIRWSRSLLRVFGVRLLINGAPMLARDHFDRGDLDAMARSANPVGHLFVINHRSALDILVVCATTESVLVSRHDLADWPFVGHAARRASTLFVDRSSPKSGAEIRKGMADELLAGHGVALFPEGTAYRGDEVHKFRTGAFAVAARTGARIIPMGVAYENDDATYGDESFGAHAMRLSMIKRQTVTLEFGLPIEPEGQSVDELRDHARAQVIQLVVRARARLSHEAI</sequence>
<dbReference type="EMBL" id="AZHW01000985">
    <property type="protein sequence ID" value="ETW94916.1"/>
    <property type="molecule type" value="Genomic_DNA"/>
</dbReference>
<evidence type="ECO:0000256" key="3">
    <source>
        <dbReference type="ARBA" id="ARBA00023315"/>
    </source>
</evidence>
<reference evidence="5 6" key="1">
    <citation type="journal article" date="2014" name="Nature">
        <title>An environmental bacterial taxon with a large and distinct metabolic repertoire.</title>
        <authorList>
            <person name="Wilson M.C."/>
            <person name="Mori T."/>
            <person name="Ruckert C."/>
            <person name="Uria A.R."/>
            <person name="Helf M.J."/>
            <person name="Takada K."/>
            <person name="Gernert C."/>
            <person name="Steffens U.A."/>
            <person name="Heycke N."/>
            <person name="Schmitt S."/>
            <person name="Rinke C."/>
            <person name="Helfrich E.J."/>
            <person name="Brachmann A.O."/>
            <person name="Gurgui C."/>
            <person name="Wakimoto T."/>
            <person name="Kracht M."/>
            <person name="Crusemann M."/>
            <person name="Hentschel U."/>
            <person name="Abe I."/>
            <person name="Matsunaga S."/>
            <person name="Kalinowski J."/>
            <person name="Takeyama H."/>
            <person name="Piel J."/>
        </authorList>
    </citation>
    <scope>NUCLEOTIDE SEQUENCE [LARGE SCALE GENOMIC DNA]</scope>
    <source>
        <strain evidence="6">TSY1</strain>
    </source>
</reference>
<feature type="domain" description="Phospholipid/glycerol acyltransferase" evidence="4">
    <location>
        <begin position="92"/>
        <end position="204"/>
    </location>
</feature>
<keyword evidence="2" id="KW-0808">Transferase</keyword>
<dbReference type="Proteomes" id="UP000019141">
    <property type="component" value="Unassembled WGS sequence"/>
</dbReference>
<dbReference type="Pfam" id="PF01553">
    <property type="entry name" value="Acyltransferase"/>
    <property type="match status" value="1"/>
</dbReference>
<dbReference type="CDD" id="cd07989">
    <property type="entry name" value="LPLAT_AGPAT-like"/>
    <property type="match status" value="1"/>
</dbReference>
<evidence type="ECO:0000256" key="1">
    <source>
        <dbReference type="ARBA" id="ARBA00005189"/>
    </source>
</evidence>
<comment type="pathway">
    <text evidence="1">Lipid metabolism.</text>
</comment>
<comment type="caution">
    <text evidence="5">The sequence shown here is derived from an EMBL/GenBank/DDBJ whole genome shotgun (WGS) entry which is preliminary data.</text>
</comment>
<dbReference type="AlphaFoldDB" id="W4LC69"/>
<dbReference type="SUPFAM" id="SSF69593">
    <property type="entry name" value="Glycerol-3-phosphate (1)-acyltransferase"/>
    <property type="match status" value="1"/>
</dbReference>
<dbReference type="SMART" id="SM00563">
    <property type="entry name" value="PlsC"/>
    <property type="match status" value="1"/>
</dbReference>
<dbReference type="PANTHER" id="PTHR10434:SF11">
    <property type="entry name" value="1-ACYL-SN-GLYCEROL-3-PHOSPHATE ACYLTRANSFERASE"/>
    <property type="match status" value="1"/>
</dbReference>
<dbReference type="HOGENOM" id="CLU_990083_0_0_7"/>
<organism evidence="5 6">
    <name type="scientific">Entotheonella factor</name>
    <dbReference type="NCBI Taxonomy" id="1429438"/>
    <lineage>
        <taxon>Bacteria</taxon>
        <taxon>Pseudomonadati</taxon>
        <taxon>Nitrospinota/Tectimicrobiota group</taxon>
        <taxon>Candidatus Tectimicrobiota</taxon>
        <taxon>Candidatus Entotheonellia</taxon>
        <taxon>Candidatus Entotheonellales</taxon>
        <taxon>Candidatus Entotheonellaceae</taxon>
        <taxon>Candidatus Entotheonella</taxon>
    </lineage>
</organism>
<keyword evidence="3" id="KW-0012">Acyltransferase</keyword>
<keyword evidence="6" id="KW-1185">Reference proteome</keyword>
<accession>W4LC69</accession>
<dbReference type="PANTHER" id="PTHR10434">
    <property type="entry name" value="1-ACYL-SN-GLYCEROL-3-PHOSPHATE ACYLTRANSFERASE"/>
    <property type="match status" value="1"/>
</dbReference>
<gene>
    <name evidence="5" type="ORF">ETSY1_32795</name>
</gene>
<dbReference type="InterPro" id="IPR002123">
    <property type="entry name" value="Plipid/glycerol_acylTrfase"/>
</dbReference>
<name>W4LC69_ENTF1</name>